<dbReference type="Gene3D" id="2.170.260.10">
    <property type="entry name" value="paz domain"/>
    <property type="match status" value="1"/>
</dbReference>
<evidence type="ECO:0000256" key="1">
    <source>
        <dbReference type="SAM" id="MobiDB-lite"/>
    </source>
</evidence>
<keyword evidence="3" id="KW-0132">Cell division</keyword>
<dbReference type="InterPro" id="IPR032473">
    <property type="entry name" value="Argonaute_Mid_dom"/>
</dbReference>
<accession>A0A023GLH6</accession>
<dbReference type="PROSITE" id="PS50822">
    <property type="entry name" value="PIWI"/>
    <property type="match status" value="1"/>
</dbReference>
<dbReference type="GO" id="GO:0051301">
    <property type="term" value="P:cell division"/>
    <property type="evidence" value="ECO:0007669"/>
    <property type="project" value="UniProtKB-KW"/>
</dbReference>
<evidence type="ECO:0000259" key="2">
    <source>
        <dbReference type="PROSITE" id="PS50822"/>
    </source>
</evidence>
<dbReference type="InterPro" id="IPR036397">
    <property type="entry name" value="RNaseH_sf"/>
</dbReference>
<dbReference type="InterPro" id="IPR003100">
    <property type="entry name" value="PAZ_dom"/>
</dbReference>
<feature type="region of interest" description="Disordered" evidence="1">
    <location>
        <begin position="524"/>
        <end position="555"/>
    </location>
</feature>
<protein>
    <submittedName>
        <fullName evidence="3">Putative germ-line stem cell division protein hiwi/piwi</fullName>
    </submittedName>
</protein>
<proteinExistence type="evidence at transcript level"/>
<dbReference type="GO" id="GO:0003723">
    <property type="term" value="F:RNA binding"/>
    <property type="evidence" value="ECO:0007669"/>
    <property type="project" value="InterPro"/>
</dbReference>
<feature type="non-terminal residue" evidence="3">
    <location>
        <position position="1"/>
    </location>
</feature>
<dbReference type="Pfam" id="PF16488">
    <property type="entry name" value="ArgoL2"/>
    <property type="match status" value="1"/>
</dbReference>
<name>A0A023GLH6_AMBTT</name>
<feature type="compositionally biased region" description="Low complexity" evidence="1">
    <location>
        <begin position="420"/>
        <end position="430"/>
    </location>
</feature>
<feature type="region of interest" description="Disordered" evidence="1">
    <location>
        <begin position="391"/>
        <end position="439"/>
    </location>
</feature>
<dbReference type="Pfam" id="PF16487">
    <property type="entry name" value="ArgoMid"/>
    <property type="match status" value="1"/>
</dbReference>
<dbReference type="InterPro" id="IPR036085">
    <property type="entry name" value="PAZ_dom_sf"/>
</dbReference>
<dbReference type="SMART" id="SM00950">
    <property type="entry name" value="Piwi"/>
    <property type="match status" value="1"/>
</dbReference>
<dbReference type="SUPFAM" id="SSF101690">
    <property type="entry name" value="PAZ domain"/>
    <property type="match status" value="1"/>
</dbReference>
<dbReference type="InterPro" id="IPR045246">
    <property type="entry name" value="Piwi_ago-like"/>
</dbReference>
<keyword evidence="3" id="KW-0131">Cell cycle</keyword>
<evidence type="ECO:0000313" key="3">
    <source>
        <dbReference type="EMBL" id="JAC34694.1"/>
    </source>
</evidence>
<feature type="domain" description="Piwi" evidence="2">
    <location>
        <begin position="185"/>
        <end position="521"/>
    </location>
</feature>
<feature type="compositionally biased region" description="Low complexity" evidence="1">
    <location>
        <begin position="529"/>
        <end position="552"/>
    </location>
</feature>
<dbReference type="InterPro" id="IPR003165">
    <property type="entry name" value="Piwi"/>
</dbReference>
<dbReference type="InterPro" id="IPR012337">
    <property type="entry name" value="RNaseH-like_sf"/>
</dbReference>
<reference evidence="3" key="1">
    <citation type="submission" date="2014-03" db="EMBL/GenBank/DDBJ databases">
        <title>The sialotranscriptome of Amblyomma triste, Amblyomma parvum and Amblyomma cajennense ticks, uncovered by 454-based RNA-seq.</title>
        <authorList>
            <person name="Garcia G.R."/>
            <person name="Gardinassi L.G."/>
            <person name="Ribeiro J.M."/>
            <person name="Anatriello E."/>
            <person name="Ferreira B.R."/>
            <person name="Moreira H.N."/>
            <person name="Mafra C."/>
            <person name="Olegario M.M."/>
            <person name="Szabo P.J."/>
            <person name="Miranda-Santos I.K."/>
            <person name="Maruyama S.R."/>
        </authorList>
    </citation>
    <scope>NUCLEOTIDE SEQUENCE</scope>
    <source>
        <strain evidence="3">Mato Grasso do Sul</strain>
        <tissue evidence="3">Salivary glands</tissue>
    </source>
</reference>
<sequence length="578" mass="63685">LVQPNWPCVQSGSSERKTYIPLEMCKLAKGQHCRKKLDEKQTAEMIKLATKPPSKRFEYIQESVDGLVTISTEYLKEFGIEINTKPTQLVGRVLDPPSLVFKNGDLKPNRGSWKLDQFYKPANLSSWAVLNFSKCTQKNLEYFISMLTEAGRRLGMTIQKPTYVDNPKTKELKSILYKCKRLYQMVLIVITKPSIYAEIKLVAETELALRTQCILEKNIESRRFSLIQNLCQKINAKMGGTNNGLLAKEKPALFQKPVLIIGADVSHPSPGDTIRPSIAACVGSTDSIPSQFYATIRVQADQSESKAREEIIIDLKGMVQELLNAFFLAQKKKPEAIVFYRDGVSEGQFREVCKREVSAIRMAYKEQYPDETQPPLTFIVVQKRHHTRFKIDNDSDNSVGASRGGSSGGFSGGSRGGSSGASRDASSGASDNVPPGTIVDSDITHPLDFNFFLCSHSGIKGTSRPAHYVVLCDDSDLTADDLQKMSFYLCHTYARCARSVSIPAPVYYAHLAAFRAKQHIDSSLPTSDAASRSSGPGAASRSSGPGAESRSSGAGGHISVFQNAVKVKDSLRTSMYFI</sequence>
<dbReference type="Pfam" id="PF02171">
    <property type="entry name" value="Piwi"/>
    <property type="match status" value="1"/>
</dbReference>
<dbReference type="PANTHER" id="PTHR22891">
    <property type="entry name" value="EUKARYOTIC TRANSLATION INITIATION FACTOR 2C"/>
    <property type="match status" value="1"/>
</dbReference>
<dbReference type="SUPFAM" id="SSF53098">
    <property type="entry name" value="Ribonuclease H-like"/>
    <property type="match status" value="1"/>
</dbReference>
<feature type="compositionally biased region" description="Gly residues" evidence="1">
    <location>
        <begin position="402"/>
        <end position="419"/>
    </location>
</feature>
<organism evidence="3">
    <name type="scientific">Amblyomma triste</name>
    <name type="common">Neotropical tick</name>
    <dbReference type="NCBI Taxonomy" id="251400"/>
    <lineage>
        <taxon>Eukaryota</taxon>
        <taxon>Metazoa</taxon>
        <taxon>Ecdysozoa</taxon>
        <taxon>Arthropoda</taxon>
        <taxon>Chelicerata</taxon>
        <taxon>Arachnida</taxon>
        <taxon>Acari</taxon>
        <taxon>Parasitiformes</taxon>
        <taxon>Ixodida</taxon>
        <taxon>Ixodoidea</taxon>
        <taxon>Ixodidae</taxon>
        <taxon>Amblyomminae</taxon>
        <taxon>Amblyomma</taxon>
    </lineage>
</organism>
<dbReference type="Pfam" id="PF02170">
    <property type="entry name" value="PAZ"/>
    <property type="match status" value="1"/>
</dbReference>
<dbReference type="Gene3D" id="3.40.50.2300">
    <property type="match status" value="1"/>
</dbReference>
<dbReference type="InterPro" id="IPR032472">
    <property type="entry name" value="ArgoL2"/>
</dbReference>
<dbReference type="Gene3D" id="3.30.420.10">
    <property type="entry name" value="Ribonuclease H-like superfamily/Ribonuclease H"/>
    <property type="match status" value="1"/>
</dbReference>
<dbReference type="CDD" id="cd04657">
    <property type="entry name" value="Piwi_ago-like"/>
    <property type="match status" value="1"/>
</dbReference>
<dbReference type="GO" id="GO:0034587">
    <property type="term" value="P:piRNA processing"/>
    <property type="evidence" value="ECO:0007669"/>
    <property type="project" value="UniProtKB-ARBA"/>
</dbReference>
<dbReference type="EMBL" id="GBBM01000724">
    <property type="protein sequence ID" value="JAC34694.1"/>
    <property type="molecule type" value="mRNA"/>
</dbReference>
<dbReference type="AlphaFoldDB" id="A0A023GLH6"/>